<dbReference type="EMBL" id="BMAT01001535">
    <property type="protein sequence ID" value="GFR87706.1"/>
    <property type="molecule type" value="Genomic_DNA"/>
</dbReference>
<dbReference type="Proteomes" id="UP000762676">
    <property type="component" value="Unassembled WGS sequence"/>
</dbReference>
<gene>
    <name evidence="1" type="ORF">ElyMa_000752800</name>
</gene>
<comment type="caution">
    <text evidence="1">The sequence shown here is derived from an EMBL/GenBank/DDBJ whole genome shotgun (WGS) entry which is preliminary data.</text>
</comment>
<organism evidence="1 2">
    <name type="scientific">Elysia marginata</name>
    <dbReference type="NCBI Taxonomy" id="1093978"/>
    <lineage>
        <taxon>Eukaryota</taxon>
        <taxon>Metazoa</taxon>
        <taxon>Spiralia</taxon>
        <taxon>Lophotrochozoa</taxon>
        <taxon>Mollusca</taxon>
        <taxon>Gastropoda</taxon>
        <taxon>Heterobranchia</taxon>
        <taxon>Euthyneura</taxon>
        <taxon>Panpulmonata</taxon>
        <taxon>Sacoglossa</taxon>
        <taxon>Placobranchoidea</taxon>
        <taxon>Plakobranchidae</taxon>
        <taxon>Elysia</taxon>
    </lineage>
</organism>
<keyword evidence="2" id="KW-1185">Reference proteome</keyword>
<reference evidence="1 2" key="1">
    <citation type="journal article" date="2021" name="Elife">
        <title>Chloroplast acquisition without the gene transfer in kleptoplastic sea slugs, Plakobranchus ocellatus.</title>
        <authorList>
            <person name="Maeda T."/>
            <person name="Takahashi S."/>
            <person name="Yoshida T."/>
            <person name="Shimamura S."/>
            <person name="Takaki Y."/>
            <person name="Nagai Y."/>
            <person name="Toyoda A."/>
            <person name="Suzuki Y."/>
            <person name="Arimoto A."/>
            <person name="Ishii H."/>
            <person name="Satoh N."/>
            <person name="Nishiyama T."/>
            <person name="Hasebe M."/>
            <person name="Maruyama T."/>
            <person name="Minagawa J."/>
            <person name="Obokata J."/>
            <person name="Shigenobu S."/>
        </authorList>
    </citation>
    <scope>NUCLEOTIDE SEQUENCE [LARGE SCALE GENOMIC DNA]</scope>
</reference>
<sequence length="95" mass="10704">MCVVEGGPLTYDVNKLDATLSLLRDLTTHAREENESDLSSTATVEAIGRTARAIQNILVDAAETIVFNLDKTEKENVEKRHINPCKKFRIHRRLV</sequence>
<dbReference type="AlphaFoldDB" id="A0AAV4GRL7"/>
<name>A0AAV4GRL7_9GAST</name>
<evidence type="ECO:0008006" key="3">
    <source>
        <dbReference type="Google" id="ProtNLM"/>
    </source>
</evidence>
<accession>A0AAV4GRL7</accession>
<evidence type="ECO:0000313" key="2">
    <source>
        <dbReference type="Proteomes" id="UP000762676"/>
    </source>
</evidence>
<protein>
    <recommendedName>
        <fullName evidence="3">Vinculin</fullName>
    </recommendedName>
</protein>
<proteinExistence type="predicted"/>
<evidence type="ECO:0000313" key="1">
    <source>
        <dbReference type="EMBL" id="GFR87706.1"/>
    </source>
</evidence>